<keyword evidence="13" id="KW-1185">Reference proteome</keyword>
<dbReference type="InterPro" id="IPR004606">
    <property type="entry name" value="Mop_domain"/>
</dbReference>
<evidence type="ECO:0000313" key="12">
    <source>
        <dbReference type="EMBL" id="WAJ70384.1"/>
    </source>
</evidence>
<organism evidence="12 13">
    <name type="scientific">Catenovulum adriaticum</name>
    <dbReference type="NCBI Taxonomy" id="2984846"/>
    <lineage>
        <taxon>Bacteria</taxon>
        <taxon>Pseudomonadati</taxon>
        <taxon>Pseudomonadota</taxon>
        <taxon>Gammaproteobacteria</taxon>
        <taxon>Alteromonadales</taxon>
        <taxon>Alteromonadaceae</taxon>
        <taxon>Catenovulum</taxon>
    </lineage>
</organism>
<keyword evidence="1" id="KW-0813">Transport</keyword>
<evidence type="ECO:0000313" key="13">
    <source>
        <dbReference type="Proteomes" id="UP001163726"/>
    </source>
</evidence>
<reference evidence="12" key="1">
    <citation type="submission" date="2022-10" db="EMBL/GenBank/DDBJ databases">
        <title>Catenovulum adriacola sp. nov. isolated in the Harbour of Susak.</title>
        <authorList>
            <person name="Schoch T."/>
            <person name="Reich S.J."/>
            <person name="Stoeferle S."/>
            <person name="Flaiz M."/>
            <person name="Kazda M."/>
            <person name="Riedel C.U."/>
            <person name="Duerre P."/>
        </authorList>
    </citation>
    <scope>NUCLEOTIDE SEQUENCE</scope>
    <source>
        <strain evidence="12">TS8</strain>
    </source>
</reference>
<dbReference type="InterPro" id="IPR027417">
    <property type="entry name" value="P-loop_NTPase"/>
</dbReference>
<dbReference type="InterPro" id="IPR011868">
    <property type="entry name" value="ModC_ABC_ATP-bd"/>
</dbReference>
<dbReference type="SMART" id="SM00382">
    <property type="entry name" value="AAA"/>
    <property type="match status" value="1"/>
</dbReference>
<keyword evidence="8" id="KW-0472">Membrane</keyword>
<dbReference type="PANTHER" id="PTHR43514">
    <property type="entry name" value="ABC TRANSPORTER I FAMILY MEMBER 10"/>
    <property type="match status" value="1"/>
</dbReference>
<evidence type="ECO:0000259" key="11">
    <source>
        <dbReference type="PROSITE" id="PS51866"/>
    </source>
</evidence>
<evidence type="ECO:0000259" key="10">
    <source>
        <dbReference type="PROSITE" id="PS50893"/>
    </source>
</evidence>
<keyword evidence="3 9" id="KW-0500">Molybdenum</keyword>
<protein>
    <submittedName>
        <fullName evidence="12">Molybdenum ABC transporter ATP-binding protein</fullName>
    </submittedName>
</protein>
<evidence type="ECO:0000256" key="9">
    <source>
        <dbReference type="PROSITE-ProRule" id="PRU01213"/>
    </source>
</evidence>
<keyword evidence="4" id="KW-0997">Cell inner membrane</keyword>
<evidence type="ECO:0000256" key="8">
    <source>
        <dbReference type="ARBA" id="ARBA00023136"/>
    </source>
</evidence>
<dbReference type="PROSITE" id="PS51866">
    <property type="entry name" value="MOP"/>
    <property type="match status" value="1"/>
</dbReference>
<dbReference type="InterPro" id="IPR008995">
    <property type="entry name" value="Mo/tungstate-bd_C_term_dom"/>
</dbReference>
<keyword evidence="6 12" id="KW-0067">ATP-binding</keyword>
<evidence type="ECO:0000256" key="2">
    <source>
        <dbReference type="ARBA" id="ARBA00022475"/>
    </source>
</evidence>
<dbReference type="InterPro" id="IPR005116">
    <property type="entry name" value="Transp-assoc_OB_typ1"/>
</dbReference>
<dbReference type="GO" id="GO:0005524">
    <property type="term" value="F:ATP binding"/>
    <property type="evidence" value="ECO:0007669"/>
    <property type="project" value="UniProtKB-KW"/>
</dbReference>
<dbReference type="PANTHER" id="PTHR43514:SF10">
    <property type="entry name" value="MOLYBDENUM IMPORT ATP-BINDING PROTEIN MODC 2"/>
    <property type="match status" value="1"/>
</dbReference>
<name>A0ABY7APZ6_9ALTE</name>
<dbReference type="Proteomes" id="UP001163726">
    <property type="component" value="Chromosome"/>
</dbReference>
<dbReference type="Gene3D" id="2.40.50.100">
    <property type="match status" value="1"/>
</dbReference>
<keyword evidence="7" id="KW-1278">Translocase</keyword>
<evidence type="ECO:0000256" key="3">
    <source>
        <dbReference type="ARBA" id="ARBA00022505"/>
    </source>
</evidence>
<evidence type="ECO:0000256" key="4">
    <source>
        <dbReference type="ARBA" id="ARBA00022519"/>
    </source>
</evidence>
<proteinExistence type="predicted"/>
<evidence type="ECO:0000256" key="7">
    <source>
        <dbReference type="ARBA" id="ARBA00022967"/>
    </source>
</evidence>
<dbReference type="InterPro" id="IPR050334">
    <property type="entry name" value="Molybdenum_import_ModC"/>
</dbReference>
<dbReference type="Pfam" id="PF03459">
    <property type="entry name" value="TOBE"/>
    <property type="match status" value="1"/>
</dbReference>
<dbReference type="PROSITE" id="PS00211">
    <property type="entry name" value="ABC_TRANSPORTER_1"/>
    <property type="match status" value="1"/>
</dbReference>
<dbReference type="InterPro" id="IPR003593">
    <property type="entry name" value="AAA+_ATPase"/>
</dbReference>
<dbReference type="SUPFAM" id="SSF50331">
    <property type="entry name" value="MOP-like"/>
    <property type="match status" value="1"/>
</dbReference>
<keyword evidence="2" id="KW-1003">Cell membrane</keyword>
<feature type="domain" description="ABC transporter" evidence="10">
    <location>
        <begin position="6"/>
        <end position="242"/>
    </location>
</feature>
<feature type="domain" description="Mop" evidence="11">
    <location>
        <begin position="305"/>
        <end position="368"/>
    </location>
</feature>
<evidence type="ECO:0000256" key="1">
    <source>
        <dbReference type="ARBA" id="ARBA00022448"/>
    </source>
</evidence>
<dbReference type="RefSeq" id="WP_268074686.1">
    <property type="nucleotide sequence ID" value="NZ_CP109965.1"/>
</dbReference>
<sequence>MFSNPLPNDHQLLINCRVKREQFTAQFNLNLPAQGITAIYGASGSGKTSLLRCIAGLEKHTDNQVQFLTQTWQHQQVFMPTEKRNLAYVFQEASLFSHLNVEQNLHYAQKRVKKQKKQILNDKKIIELFKIENLLTQFPATLSGGEKQRVAIARALLSQPQLLLMDEPLASLDNQHKNEILPYLETLKREFNIPIIYVSHSADEVARLADHLVVLDKGQIISSKPLKESLAYLNHSLVDDHAIYMSAHVTEISQTWQQIKVAVSSSASNVTSHLWLSDNNYQVGDEIRLKIQAKDVSISLTKATDSSIQNILAGVIKQITTDKQNMKLISIKVNQQIFLAQVSAKAVEQLSLAIEKKVFIQIKAAALL</sequence>
<dbReference type="Gene3D" id="3.40.50.300">
    <property type="entry name" value="P-loop containing nucleotide triphosphate hydrolases"/>
    <property type="match status" value="1"/>
</dbReference>
<dbReference type="PROSITE" id="PS50893">
    <property type="entry name" value="ABC_TRANSPORTER_2"/>
    <property type="match status" value="1"/>
</dbReference>
<dbReference type="EMBL" id="CP109965">
    <property type="protein sequence ID" value="WAJ70384.1"/>
    <property type="molecule type" value="Genomic_DNA"/>
</dbReference>
<dbReference type="Pfam" id="PF00005">
    <property type="entry name" value="ABC_tran"/>
    <property type="match status" value="1"/>
</dbReference>
<dbReference type="NCBIfam" id="TIGR02142">
    <property type="entry name" value="modC_ABC"/>
    <property type="match status" value="1"/>
</dbReference>
<dbReference type="InterPro" id="IPR003439">
    <property type="entry name" value="ABC_transporter-like_ATP-bd"/>
</dbReference>
<dbReference type="SUPFAM" id="SSF52540">
    <property type="entry name" value="P-loop containing nucleoside triphosphate hydrolases"/>
    <property type="match status" value="1"/>
</dbReference>
<dbReference type="InterPro" id="IPR017871">
    <property type="entry name" value="ABC_transporter-like_CS"/>
</dbReference>
<keyword evidence="5" id="KW-0547">Nucleotide-binding</keyword>
<accession>A0ABY7APZ6</accession>
<evidence type="ECO:0000256" key="5">
    <source>
        <dbReference type="ARBA" id="ARBA00022741"/>
    </source>
</evidence>
<gene>
    <name evidence="12" type="primary">modC</name>
    <name evidence="12" type="ORF">OLW01_00775</name>
</gene>
<evidence type="ECO:0000256" key="6">
    <source>
        <dbReference type="ARBA" id="ARBA00022840"/>
    </source>
</evidence>